<evidence type="ECO:0000256" key="2">
    <source>
        <dbReference type="ARBA" id="ARBA00022741"/>
    </source>
</evidence>
<reference evidence="9 10" key="1">
    <citation type="journal article" date="2014" name="Genome Biol. Evol.">
        <title>Comparative genomics and transcriptomics analyses reveal divergent lifestyle features of nematode endoparasitic fungus Hirsutella minnesotensis.</title>
        <authorList>
            <person name="Lai Y."/>
            <person name="Liu K."/>
            <person name="Zhang X."/>
            <person name="Zhang X."/>
            <person name="Li K."/>
            <person name="Wang N."/>
            <person name="Shu C."/>
            <person name="Wu Y."/>
            <person name="Wang C."/>
            <person name="Bushley K.E."/>
            <person name="Xiang M."/>
            <person name="Liu X."/>
        </authorList>
    </citation>
    <scope>NUCLEOTIDE SEQUENCE [LARGE SCALE GENOMIC DNA]</scope>
    <source>
        <strain evidence="9 10">3608</strain>
    </source>
</reference>
<evidence type="ECO:0000259" key="7">
    <source>
        <dbReference type="PROSITE" id="PS51192"/>
    </source>
</evidence>
<feature type="domain" description="Helicase C-terminal" evidence="8">
    <location>
        <begin position="309"/>
        <end position="472"/>
    </location>
</feature>
<dbReference type="InterPro" id="IPR001650">
    <property type="entry name" value="Helicase_C-like"/>
</dbReference>
<dbReference type="EMBL" id="KQ030694">
    <property type="protein sequence ID" value="KJZ69622.1"/>
    <property type="molecule type" value="Genomic_DNA"/>
</dbReference>
<feature type="domain" description="Helicase ATP-binding" evidence="7">
    <location>
        <begin position="86"/>
        <end position="246"/>
    </location>
</feature>
<dbReference type="GO" id="GO:0005694">
    <property type="term" value="C:chromosome"/>
    <property type="evidence" value="ECO:0007669"/>
    <property type="project" value="TreeGrafter"/>
</dbReference>
<feature type="region of interest" description="Disordered" evidence="6">
    <location>
        <begin position="504"/>
        <end position="532"/>
    </location>
</feature>
<dbReference type="InterPro" id="IPR014001">
    <property type="entry name" value="Helicase_ATP-bd"/>
</dbReference>
<keyword evidence="10" id="KW-1185">Reference proteome</keyword>
<dbReference type="Proteomes" id="UP000054481">
    <property type="component" value="Unassembled WGS sequence"/>
</dbReference>
<evidence type="ECO:0000256" key="5">
    <source>
        <dbReference type="ARBA" id="ARBA00034808"/>
    </source>
</evidence>
<comment type="similarity">
    <text evidence="1">Belongs to the helicase family. RecQ subfamily.</text>
</comment>
<dbReference type="GO" id="GO:0043138">
    <property type="term" value="F:3'-5' DNA helicase activity"/>
    <property type="evidence" value="ECO:0007669"/>
    <property type="project" value="UniProtKB-EC"/>
</dbReference>
<dbReference type="InterPro" id="IPR027417">
    <property type="entry name" value="P-loop_NTPase"/>
</dbReference>
<dbReference type="PROSITE" id="PS51194">
    <property type="entry name" value="HELICASE_CTER"/>
    <property type="match status" value="1"/>
</dbReference>
<dbReference type="Pfam" id="PF00271">
    <property type="entry name" value="Helicase_C"/>
    <property type="match status" value="1"/>
</dbReference>
<sequence>MRSREQFRKVSMQWHRFFGFGAEDRTERGCGAGGGVKRARAIFDVEREEMQRKRFERLHRADIRGQLKQMMGPTAEFRGLQETAIRAVTRGEWPIIQVTPTGGGKSLTFMLPAFCTPDGVTVVITPLTSLQHDMVARCAKSGISAYAWRSRGAQRAASLVFVTPESAVSKGFRTFVERMHGQHKMDRVVVDECHTILQHTKVFRWQMGKLGRTLRDFAVPVACLTATLKPTQEAALIEKLEFVGDRVRIIREPTTRTNIRYRVDIVEDEGGRAAGAREGMNRGAVRIRFNGEGEEVGEKDDAIVERVCEIVRGWRAAHEQGKVIVYGGTTERVKQVAAELGCRGYWRGAGGEEEKARWLAEWREVKGGEAGWIAATNALGMGIDDPNVRMVVHAGIPRQLVDFVQESGRGGRDGSKSESVVVIRRSWLRQQSEAMATQPSGGERDKWGWDQDVVEFAEGKHCRREVLDREMDGRVDRFGCVEGEEACDVCRERQMARDLTALAETDDVGLDEEEERAGAAAEADYQRMRQSM</sequence>
<dbReference type="GO" id="GO:0009378">
    <property type="term" value="F:four-way junction helicase activity"/>
    <property type="evidence" value="ECO:0007669"/>
    <property type="project" value="TreeGrafter"/>
</dbReference>
<accession>A0A0F7ZWV3</accession>
<comment type="catalytic activity">
    <reaction evidence="4">
        <text>Couples ATP hydrolysis with the unwinding of duplex DNA by translocating in the 3'-5' direction.</text>
        <dbReference type="EC" id="5.6.2.4"/>
    </reaction>
</comment>
<dbReference type="PANTHER" id="PTHR13710:SF154">
    <property type="entry name" value="RECQ HELICASE, PUTATIVE (AFU_ORTHOLOGUE AFUA_6G14720)-RELATED"/>
    <property type="match status" value="1"/>
</dbReference>
<dbReference type="AlphaFoldDB" id="A0A0F7ZWV3"/>
<dbReference type="SMART" id="SM00490">
    <property type="entry name" value="HELICc"/>
    <property type="match status" value="1"/>
</dbReference>
<keyword evidence="3" id="KW-0067">ATP-binding</keyword>
<name>A0A0F7ZWV3_9HYPO</name>
<dbReference type="CDD" id="cd17920">
    <property type="entry name" value="DEXHc_RecQ"/>
    <property type="match status" value="1"/>
</dbReference>
<evidence type="ECO:0000256" key="3">
    <source>
        <dbReference type="ARBA" id="ARBA00022840"/>
    </source>
</evidence>
<dbReference type="PANTHER" id="PTHR13710">
    <property type="entry name" value="DNA HELICASE RECQ FAMILY MEMBER"/>
    <property type="match status" value="1"/>
</dbReference>
<dbReference type="EC" id="5.6.2.4" evidence="5"/>
<evidence type="ECO:0000256" key="1">
    <source>
        <dbReference type="ARBA" id="ARBA00005446"/>
    </source>
</evidence>
<evidence type="ECO:0000256" key="6">
    <source>
        <dbReference type="SAM" id="MobiDB-lite"/>
    </source>
</evidence>
<organism evidence="9 10">
    <name type="scientific">Hirsutella minnesotensis 3608</name>
    <dbReference type="NCBI Taxonomy" id="1043627"/>
    <lineage>
        <taxon>Eukaryota</taxon>
        <taxon>Fungi</taxon>
        <taxon>Dikarya</taxon>
        <taxon>Ascomycota</taxon>
        <taxon>Pezizomycotina</taxon>
        <taxon>Sordariomycetes</taxon>
        <taxon>Hypocreomycetidae</taxon>
        <taxon>Hypocreales</taxon>
        <taxon>Ophiocordycipitaceae</taxon>
        <taxon>Hirsutella</taxon>
    </lineage>
</organism>
<dbReference type="OrthoDB" id="5244177at2759"/>
<protein>
    <recommendedName>
        <fullName evidence="5">DNA 3'-5' helicase</fullName>
        <ecNumber evidence="5">5.6.2.4</ecNumber>
    </recommendedName>
</protein>
<dbReference type="Pfam" id="PF00270">
    <property type="entry name" value="DEAD"/>
    <property type="match status" value="1"/>
</dbReference>
<dbReference type="SUPFAM" id="SSF52540">
    <property type="entry name" value="P-loop containing nucleoside triphosphate hydrolases"/>
    <property type="match status" value="1"/>
</dbReference>
<evidence type="ECO:0000313" key="10">
    <source>
        <dbReference type="Proteomes" id="UP000054481"/>
    </source>
</evidence>
<evidence type="ECO:0000259" key="8">
    <source>
        <dbReference type="PROSITE" id="PS51194"/>
    </source>
</evidence>
<dbReference type="Gene3D" id="3.40.50.300">
    <property type="entry name" value="P-loop containing nucleotide triphosphate hydrolases"/>
    <property type="match status" value="2"/>
</dbReference>
<evidence type="ECO:0000313" key="9">
    <source>
        <dbReference type="EMBL" id="KJZ69622.1"/>
    </source>
</evidence>
<dbReference type="GO" id="GO:0005737">
    <property type="term" value="C:cytoplasm"/>
    <property type="evidence" value="ECO:0007669"/>
    <property type="project" value="TreeGrafter"/>
</dbReference>
<feature type="compositionally biased region" description="Acidic residues" evidence="6">
    <location>
        <begin position="504"/>
        <end position="515"/>
    </location>
</feature>
<evidence type="ECO:0000256" key="4">
    <source>
        <dbReference type="ARBA" id="ARBA00034617"/>
    </source>
</evidence>
<dbReference type="GO" id="GO:0003676">
    <property type="term" value="F:nucleic acid binding"/>
    <property type="evidence" value="ECO:0007669"/>
    <property type="project" value="InterPro"/>
</dbReference>
<dbReference type="PROSITE" id="PS51192">
    <property type="entry name" value="HELICASE_ATP_BIND_1"/>
    <property type="match status" value="1"/>
</dbReference>
<proteinExistence type="inferred from homology"/>
<dbReference type="SMART" id="SM00487">
    <property type="entry name" value="DEXDc"/>
    <property type="match status" value="1"/>
</dbReference>
<gene>
    <name evidence="9" type="ORF">HIM_10985</name>
</gene>
<dbReference type="InterPro" id="IPR011545">
    <property type="entry name" value="DEAD/DEAH_box_helicase_dom"/>
</dbReference>
<dbReference type="GO" id="GO:0005524">
    <property type="term" value="F:ATP binding"/>
    <property type="evidence" value="ECO:0007669"/>
    <property type="project" value="UniProtKB-KW"/>
</dbReference>
<keyword evidence="2" id="KW-0547">Nucleotide-binding</keyword>
<dbReference type="GO" id="GO:0000724">
    <property type="term" value="P:double-strand break repair via homologous recombination"/>
    <property type="evidence" value="ECO:0007669"/>
    <property type="project" value="TreeGrafter"/>
</dbReference>